<dbReference type="PANTHER" id="PTHR47237:SF1">
    <property type="entry name" value="SLL0310 PROTEIN"/>
    <property type="match status" value="1"/>
</dbReference>
<gene>
    <name evidence="2" type="ORF">SAMN05878503_109104</name>
</gene>
<dbReference type="PROSITE" id="PS51186">
    <property type="entry name" value="GNAT"/>
    <property type="match status" value="1"/>
</dbReference>
<dbReference type="AlphaFoldDB" id="A0A285CUU2"/>
<keyword evidence="2" id="KW-0808">Transferase</keyword>
<dbReference type="CDD" id="cd04301">
    <property type="entry name" value="NAT_SF"/>
    <property type="match status" value="1"/>
</dbReference>
<dbReference type="InterPro" id="IPR016181">
    <property type="entry name" value="Acyl_CoA_acyltransferase"/>
</dbReference>
<dbReference type="Gene3D" id="3.40.630.30">
    <property type="match status" value="1"/>
</dbReference>
<reference evidence="3" key="1">
    <citation type="submission" date="2017-08" db="EMBL/GenBank/DDBJ databases">
        <authorList>
            <person name="Varghese N."/>
            <person name="Submissions S."/>
        </authorList>
    </citation>
    <scope>NUCLEOTIDE SEQUENCE [LARGE SCALE GENOMIC DNA]</scope>
    <source>
        <strain evidence="3">JA234</strain>
    </source>
</reference>
<keyword evidence="3" id="KW-1185">Reference proteome</keyword>
<dbReference type="SUPFAM" id="SSF55729">
    <property type="entry name" value="Acyl-CoA N-acyltransferases (Nat)"/>
    <property type="match status" value="1"/>
</dbReference>
<dbReference type="InterPro" id="IPR052729">
    <property type="entry name" value="Acyl/Acetyltrans_Enzymes"/>
</dbReference>
<dbReference type="GO" id="GO:0016747">
    <property type="term" value="F:acyltransferase activity, transferring groups other than amino-acyl groups"/>
    <property type="evidence" value="ECO:0007669"/>
    <property type="project" value="InterPro"/>
</dbReference>
<evidence type="ECO:0000313" key="2">
    <source>
        <dbReference type="EMBL" id="SNX71359.1"/>
    </source>
</evidence>
<proteinExistence type="predicted"/>
<name>A0A285CUU2_9RHOB</name>
<dbReference type="RefSeq" id="WP_097030777.1">
    <property type="nucleotide sequence ID" value="NZ_OAOQ01000009.1"/>
</dbReference>
<dbReference type="Pfam" id="PF18014">
    <property type="entry name" value="Acetyltransf_18"/>
    <property type="match status" value="1"/>
</dbReference>
<dbReference type="InterPro" id="IPR041496">
    <property type="entry name" value="YitH/HolE_GNAT"/>
</dbReference>
<evidence type="ECO:0000259" key="1">
    <source>
        <dbReference type="PROSITE" id="PS51186"/>
    </source>
</evidence>
<accession>A0A285CUU2</accession>
<dbReference type="PANTHER" id="PTHR47237">
    <property type="entry name" value="SLL0310 PROTEIN"/>
    <property type="match status" value="1"/>
</dbReference>
<protein>
    <submittedName>
        <fullName evidence="2">Predicted N-acetyltransferase YhbS</fullName>
    </submittedName>
</protein>
<dbReference type="EMBL" id="OAOQ01000009">
    <property type="protein sequence ID" value="SNX71359.1"/>
    <property type="molecule type" value="Genomic_DNA"/>
</dbReference>
<dbReference type="InterPro" id="IPR000182">
    <property type="entry name" value="GNAT_dom"/>
</dbReference>
<sequence length="273" mass="28629">MTIRTMTEADLERVLDWAAAEGWNPGLDDARPFLAADPQGFFLAERDGRPVAAISVVNHDATTAFLGLYLCLPEWRGRGIGYALWSHALAHAGARTVGLDGVAAQQANYARSGFALAEATLRLEGPIAPTEPLRAATAADLPAILALDRAANGHDRAGFLSEWTRATATRQTVVLDNGRGIDGWATARLCRQGCKIGPVIAPDSPGALRLIGAVAAAVGCFRGIVDVPDRNAALIAALADHGFAETFRTARMYRGPAPVTGPGLQATATLELG</sequence>
<dbReference type="OrthoDB" id="20916at2"/>
<dbReference type="Proteomes" id="UP000219467">
    <property type="component" value="Unassembled WGS sequence"/>
</dbReference>
<organism evidence="2 3">
    <name type="scientific">Cereibacter ovatus</name>
    <dbReference type="NCBI Taxonomy" id="439529"/>
    <lineage>
        <taxon>Bacteria</taxon>
        <taxon>Pseudomonadati</taxon>
        <taxon>Pseudomonadota</taxon>
        <taxon>Alphaproteobacteria</taxon>
        <taxon>Rhodobacterales</taxon>
        <taxon>Paracoccaceae</taxon>
        <taxon>Cereibacter</taxon>
    </lineage>
</organism>
<dbReference type="Gene3D" id="3.40.630.90">
    <property type="match status" value="1"/>
</dbReference>
<feature type="domain" description="N-acetyltransferase" evidence="1">
    <location>
        <begin position="1"/>
        <end position="148"/>
    </location>
</feature>
<evidence type="ECO:0000313" key="3">
    <source>
        <dbReference type="Proteomes" id="UP000219467"/>
    </source>
</evidence>
<dbReference type="Pfam" id="PF00583">
    <property type="entry name" value="Acetyltransf_1"/>
    <property type="match status" value="1"/>
</dbReference>